<dbReference type="GO" id="GO:0019897">
    <property type="term" value="C:extrinsic component of plasma membrane"/>
    <property type="evidence" value="ECO:0007669"/>
    <property type="project" value="UniProtKB-UniRule"/>
</dbReference>
<evidence type="ECO:0000256" key="4">
    <source>
        <dbReference type="ARBA" id="ARBA00022556"/>
    </source>
</evidence>
<dbReference type="Gene3D" id="3.60.21.10">
    <property type="match status" value="1"/>
</dbReference>
<accession>A0A480AS40</accession>
<dbReference type="GO" id="GO:0008758">
    <property type="term" value="F:UDP-2,3-diacylglucosamine hydrolase activity"/>
    <property type="evidence" value="ECO:0007669"/>
    <property type="project" value="UniProtKB-UniRule"/>
</dbReference>
<evidence type="ECO:0000259" key="11">
    <source>
        <dbReference type="Pfam" id="PF00149"/>
    </source>
</evidence>
<dbReference type="CDD" id="cd07398">
    <property type="entry name" value="MPP_YbbF-LpxH"/>
    <property type="match status" value="1"/>
</dbReference>
<evidence type="ECO:0000256" key="7">
    <source>
        <dbReference type="ARBA" id="ARBA00023098"/>
    </source>
</evidence>
<dbReference type="Pfam" id="PF00149">
    <property type="entry name" value="Metallophos"/>
    <property type="match status" value="1"/>
</dbReference>
<dbReference type="RefSeq" id="WP_137732267.1">
    <property type="nucleotide sequence ID" value="NZ_BJCL01000003.1"/>
</dbReference>
<keyword evidence="5 10" id="KW-0479">Metal-binding</keyword>
<comment type="catalytic activity">
    <reaction evidence="10">
        <text>UDP-2-N,3-O-bis[(3R)-3-hydroxytetradecanoyl]-alpha-D-glucosamine + H2O = 2-N,3-O-bis[(3R)-3-hydroxytetradecanoyl]-alpha-D-glucosaminyl 1-phosphate + UMP + 2 H(+)</text>
        <dbReference type="Rhea" id="RHEA:25213"/>
        <dbReference type="ChEBI" id="CHEBI:15377"/>
        <dbReference type="ChEBI" id="CHEBI:15378"/>
        <dbReference type="ChEBI" id="CHEBI:57865"/>
        <dbReference type="ChEBI" id="CHEBI:57957"/>
        <dbReference type="ChEBI" id="CHEBI:78847"/>
        <dbReference type="EC" id="3.6.1.54"/>
    </reaction>
</comment>
<sequence length="258" mass="27702">MSASTPGFGHLLADPAWRCIDLLSDVHLHADMPRTFAAWRDHLLGTPADAVLILGDLFEVWIGDDSAAGGFAADGVAVLRAASRQRAIAFLPGNRDFLVGADLLSTTGMQLLADPTVLQAFGQRWLLTHGDALCLADTAYQQFRQQVRSPAWQQAFLAQPLAERERQARAMRDASAAHQAGMDPAQWSDVDDAAAAQWLAAAGCTTMIHGHTHRPASHALPGGRTRHVLGDWDFDHGTPRAQALRLTAAGLQPLDLAA</sequence>
<comment type="similarity">
    <text evidence="10">Belongs to the LpxH family.</text>
</comment>
<feature type="binding site" evidence="10">
    <location>
        <position position="94"/>
    </location>
    <ligand>
        <name>Mn(2+)</name>
        <dbReference type="ChEBI" id="CHEBI:29035"/>
        <label>2</label>
    </ligand>
</feature>
<feature type="binding site" evidence="10">
    <location>
        <position position="211"/>
    </location>
    <ligand>
        <name>substrate</name>
    </ligand>
</feature>
<dbReference type="SUPFAM" id="SSF56300">
    <property type="entry name" value="Metallo-dependent phosphatases"/>
    <property type="match status" value="1"/>
</dbReference>
<dbReference type="NCBIfam" id="NF003743">
    <property type="entry name" value="PRK05340.1"/>
    <property type="match status" value="1"/>
</dbReference>
<feature type="binding site" evidence="10">
    <location>
        <position position="56"/>
    </location>
    <ligand>
        <name>Mn(2+)</name>
        <dbReference type="ChEBI" id="CHEBI:29035"/>
        <label>2</label>
    </ligand>
</feature>
<evidence type="ECO:0000256" key="8">
    <source>
        <dbReference type="ARBA" id="ARBA00023136"/>
    </source>
</evidence>
<dbReference type="EC" id="3.6.1.54" evidence="10"/>
<dbReference type="GO" id="GO:0009245">
    <property type="term" value="P:lipid A biosynthetic process"/>
    <property type="evidence" value="ECO:0007669"/>
    <property type="project" value="UniProtKB-UniRule"/>
</dbReference>
<dbReference type="OrthoDB" id="9783283at2"/>
<dbReference type="InterPro" id="IPR029052">
    <property type="entry name" value="Metallo-depent_PP-like"/>
</dbReference>
<keyword evidence="8 10" id="KW-0472">Membrane</keyword>
<feature type="binding site" evidence="10">
    <location>
        <position position="56"/>
    </location>
    <ligand>
        <name>Mn(2+)</name>
        <dbReference type="ChEBI" id="CHEBI:29035"/>
        <label>1</label>
    </ligand>
</feature>
<dbReference type="PANTHER" id="PTHR34990:SF1">
    <property type="entry name" value="UDP-2,3-DIACYLGLUCOSAMINE HYDROLASE"/>
    <property type="match status" value="1"/>
</dbReference>
<comment type="pathway">
    <text evidence="10">Glycolipid biosynthesis; lipid IV(A) biosynthesis; lipid IV(A) from (3R)-3-hydroxytetradecanoyl-[acyl-carrier-protein] and UDP-N-acetyl-alpha-D-glucosamine: step 4/6.</text>
</comment>
<name>A0A480AS40_9BURK</name>
<feature type="binding site" evidence="10">
    <location>
        <position position="211"/>
    </location>
    <ligand>
        <name>Mn(2+)</name>
        <dbReference type="ChEBI" id="CHEBI:29035"/>
        <label>2</label>
    </ligand>
</feature>
<keyword evidence="9 10" id="KW-0464">Manganese</keyword>
<proteinExistence type="inferred from homology"/>
<feature type="binding site" evidence="10">
    <location>
        <position position="137"/>
    </location>
    <ligand>
        <name>substrate</name>
    </ligand>
</feature>
<feature type="binding site" evidence="10">
    <location>
        <position position="129"/>
    </location>
    <ligand>
        <name>Mn(2+)</name>
        <dbReference type="ChEBI" id="CHEBI:29035"/>
        <label>2</label>
    </ligand>
</feature>
<dbReference type="InterPro" id="IPR010138">
    <property type="entry name" value="UDP-diacylglucosamine_Hdrlase"/>
</dbReference>
<dbReference type="EMBL" id="BJCL01000003">
    <property type="protein sequence ID" value="GCL62515.1"/>
    <property type="molecule type" value="Genomic_DNA"/>
</dbReference>
<comment type="function">
    <text evidence="10">Hydrolyzes the pyrophosphate bond of UDP-2,3-diacylglucosamine to yield 2,3-diacylglucosamine 1-phosphate (lipid X) and UMP by catalyzing the attack of water at the alpha-P atom. Involved in the biosynthesis of lipid A, a phosphorylated glycolipid that anchors the lipopolysaccharide to the outer membrane of the cell.</text>
</comment>
<comment type="cofactor">
    <cofactor evidence="10">
        <name>Mn(2+)</name>
        <dbReference type="ChEBI" id="CHEBI:29035"/>
    </cofactor>
    <text evidence="10">Binds 2 Mn(2+) ions per subunit in a binuclear metal center.</text>
</comment>
<comment type="caution">
    <text evidence="12">The sequence shown here is derived from an EMBL/GenBank/DDBJ whole genome shotgun (WGS) entry which is preliminary data.</text>
</comment>
<dbReference type="Proteomes" id="UP000301751">
    <property type="component" value="Unassembled WGS sequence"/>
</dbReference>
<keyword evidence="1 10" id="KW-1003">Cell membrane</keyword>
<evidence type="ECO:0000256" key="3">
    <source>
        <dbReference type="ARBA" id="ARBA00022519"/>
    </source>
</evidence>
<feature type="binding site" evidence="10">
    <location>
        <position position="179"/>
    </location>
    <ligand>
        <name>substrate</name>
    </ligand>
</feature>
<comment type="subcellular location">
    <subcellularLocation>
        <location evidence="10">Cell inner membrane</location>
        <topology evidence="10">Peripheral membrane protein</topology>
        <orientation evidence="10">Cytoplasmic side</orientation>
    </subcellularLocation>
</comment>
<reference evidence="13" key="1">
    <citation type="submission" date="2019-03" db="EMBL/GenBank/DDBJ databases">
        <title>Aquabacterium pictum sp.nov., the first bacteriochlorophyll a-containing freshwater bacterium in the genus Aquabacterium of the class Betaproteobacteria.</title>
        <authorList>
            <person name="Hirose S."/>
            <person name="Tank M."/>
            <person name="Hara E."/>
            <person name="Tamaki H."/>
            <person name="Takaichi S."/>
            <person name="Haruta S."/>
            <person name="Hanada S."/>
        </authorList>
    </citation>
    <scope>NUCLEOTIDE SEQUENCE [LARGE SCALE GENOMIC DNA]</scope>
    <source>
        <strain evidence="13">W35</strain>
    </source>
</reference>
<evidence type="ECO:0000256" key="6">
    <source>
        <dbReference type="ARBA" id="ARBA00022801"/>
    </source>
</evidence>
<evidence type="ECO:0000256" key="1">
    <source>
        <dbReference type="ARBA" id="ARBA00022475"/>
    </source>
</evidence>
<keyword evidence="4 10" id="KW-0441">Lipid A biosynthesis</keyword>
<comment type="caution">
    <text evidence="10">Lacks conserved residue(s) required for the propagation of feature annotation.</text>
</comment>
<dbReference type="InterPro" id="IPR043461">
    <property type="entry name" value="LpxH-like"/>
</dbReference>
<evidence type="ECO:0000256" key="2">
    <source>
        <dbReference type="ARBA" id="ARBA00022516"/>
    </source>
</evidence>
<dbReference type="AlphaFoldDB" id="A0A480AS40"/>
<evidence type="ECO:0000313" key="12">
    <source>
        <dbReference type="EMBL" id="GCL62515.1"/>
    </source>
</evidence>
<evidence type="ECO:0000256" key="10">
    <source>
        <dbReference type="HAMAP-Rule" id="MF_00575"/>
    </source>
</evidence>
<dbReference type="GO" id="GO:0030145">
    <property type="term" value="F:manganese ion binding"/>
    <property type="evidence" value="ECO:0007669"/>
    <property type="project" value="UniProtKB-UniRule"/>
</dbReference>
<dbReference type="GO" id="GO:0005737">
    <property type="term" value="C:cytoplasm"/>
    <property type="evidence" value="ECO:0007669"/>
    <property type="project" value="InterPro"/>
</dbReference>
<keyword evidence="13" id="KW-1185">Reference proteome</keyword>
<feature type="binding site" evidence="10">
    <location>
        <position position="175"/>
    </location>
    <ligand>
        <name>substrate</name>
    </ligand>
</feature>
<evidence type="ECO:0000256" key="9">
    <source>
        <dbReference type="ARBA" id="ARBA00023211"/>
    </source>
</evidence>
<feature type="binding site" evidence="10">
    <location>
        <position position="213"/>
    </location>
    <ligand>
        <name>Mn(2+)</name>
        <dbReference type="ChEBI" id="CHEBI:29035"/>
        <label>1</label>
    </ligand>
</feature>
<dbReference type="HAMAP" id="MF_00575">
    <property type="entry name" value="LpxH"/>
    <property type="match status" value="1"/>
</dbReference>
<organism evidence="12 13">
    <name type="scientific">Pseudaquabacterium pictum</name>
    <dbReference type="NCBI Taxonomy" id="2315236"/>
    <lineage>
        <taxon>Bacteria</taxon>
        <taxon>Pseudomonadati</taxon>
        <taxon>Pseudomonadota</taxon>
        <taxon>Betaproteobacteria</taxon>
        <taxon>Burkholderiales</taxon>
        <taxon>Sphaerotilaceae</taxon>
        <taxon>Pseudaquabacterium</taxon>
    </lineage>
</organism>
<dbReference type="PANTHER" id="PTHR34990">
    <property type="entry name" value="UDP-2,3-DIACYLGLUCOSAMINE HYDROLASE-RELATED"/>
    <property type="match status" value="1"/>
</dbReference>
<keyword evidence="3 10" id="KW-0997">Cell inner membrane</keyword>
<keyword evidence="7 10" id="KW-0443">Lipid metabolism</keyword>
<protein>
    <recommendedName>
        <fullName evidence="10">UDP-2,3-diacylglucosamine hydrolase</fullName>
        <ecNumber evidence="10">3.6.1.54</ecNumber>
    </recommendedName>
    <alternativeName>
        <fullName evidence="10">UDP-2,3-diacylglucosamine diphosphatase</fullName>
    </alternativeName>
</protein>
<feature type="domain" description="Calcineurin-like phosphoesterase" evidence="11">
    <location>
        <begin position="21"/>
        <end position="215"/>
    </location>
</feature>
<feature type="binding site" evidence="10">
    <location>
        <begin position="94"/>
        <end position="95"/>
    </location>
    <ligand>
        <name>substrate</name>
    </ligand>
</feature>
<gene>
    <name evidence="10 12" type="primary">lpxH</name>
    <name evidence="12" type="ORF">AQPW35_15960</name>
</gene>
<keyword evidence="6 10" id="KW-0378">Hydrolase</keyword>
<keyword evidence="2 10" id="KW-0444">Lipid biosynthesis</keyword>
<dbReference type="UniPathway" id="UPA00359">
    <property type="reaction ID" value="UER00480"/>
</dbReference>
<feature type="binding site" evidence="10">
    <location>
        <position position="27"/>
    </location>
    <ligand>
        <name>Mn(2+)</name>
        <dbReference type="ChEBI" id="CHEBI:29035"/>
        <label>1</label>
    </ligand>
</feature>
<evidence type="ECO:0000313" key="13">
    <source>
        <dbReference type="Proteomes" id="UP000301751"/>
    </source>
</evidence>
<evidence type="ECO:0000256" key="5">
    <source>
        <dbReference type="ARBA" id="ARBA00022723"/>
    </source>
</evidence>
<dbReference type="InterPro" id="IPR004843">
    <property type="entry name" value="Calcineurin-like_PHP"/>
</dbReference>
<feature type="binding site" evidence="10">
    <location>
        <position position="25"/>
    </location>
    <ligand>
        <name>Mn(2+)</name>
        <dbReference type="ChEBI" id="CHEBI:29035"/>
        <label>1</label>
    </ligand>
</feature>